<dbReference type="InterPro" id="IPR013767">
    <property type="entry name" value="PAS_fold"/>
</dbReference>
<protein>
    <recommendedName>
        <fullName evidence="2">histidine kinase</fullName>
        <ecNumber evidence="2">2.7.13.3</ecNumber>
    </recommendedName>
</protein>
<dbReference type="CDD" id="cd00130">
    <property type="entry name" value="PAS"/>
    <property type="match status" value="2"/>
</dbReference>
<dbReference type="InterPro" id="IPR036890">
    <property type="entry name" value="HATPase_C_sf"/>
</dbReference>
<keyword evidence="4" id="KW-0808">Transferase</keyword>
<dbReference type="Pfam" id="PF00989">
    <property type="entry name" value="PAS"/>
    <property type="match status" value="1"/>
</dbReference>
<evidence type="ECO:0000259" key="9">
    <source>
        <dbReference type="PROSITE" id="PS50112"/>
    </source>
</evidence>
<dbReference type="Proteomes" id="UP000199399">
    <property type="component" value="Unassembled WGS sequence"/>
</dbReference>
<evidence type="ECO:0000313" key="11">
    <source>
        <dbReference type="Proteomes" id="UP000199399"/>
    </source>
</evidence>
<feature type="coiled-coil region" evidence="8">
    <location>
        <begin position="125"/>
        <end position="152"/>
    </location>
</feature>
<organism evidence="10 11">
    <name type="scientific">Sulfitobacter delicatus</name>
    <dbReference type="NCBI Taxonomy" id="218672"/>
    <lineage>
        <taxon>Bacteria</taxon>
        <taxon>Pseudomonadati</taxon>
        <taxon>Pseudomonadota</taxon>
        <taxon>Alphaproteobacteria</taxon>
        <taxon>Rhodobacterales</taxon>
        <taxon>Roseobacteraceae</taxon>
        <taxon>Sulfitobacter</taxon>
    </lineage>
</organism>
<dbReference type="RefSeq" id="WP_093740581.1">
    <property type="nucleotide sequence ID" value="NZ_FNBP01000003.1"/>
</dbReference>
<evidence type="ECO:0000256" key="5">
    <source>
        <dbReference type="ARBA" id="ARBA00022741"/>
    </source>
</evidence>
<comment type="catalytic activity">
    <reaction evidence="1">
        <text>ATP + protein L-histidine = ADP + protein N-phospho-L-histidine.</text>
        <dbReference type="EC" id="2.7.13.3"/>
    </reaction>
</comment>
<dbReference type="InterPro" id="IPR035965">
    <property type="entry name" value="PAS-like_dom_sf"/>
</dbReference>
<dbReference type="GO" id="GO:0006355">
    <property type="term" value="P:regulation of DNA-templated transcription"/>
    <property type="evidence" value="ECO:0007669"/>
    <property type="project" value="InterPro"/>
</dbReference>
<dbReference type="Pfam" id="PF07536">
    <property type="entry name" value="HWE_HK"/>
    <property type="match status" value="1"/>
</dbReference>
<evidence type="ECO:0000256" key="6">
    <source>
        <dbReference type="ARBA" id="ARBA00022777"/>
    </source>
</evidence>
<dbReference type="SMART" id="SM00911">
    <property type="entry name" value="HWE_HK"/>
    <property type="match status" value="1"/>
</dbReference>
<dbReference type="OrthoDB" id="9816309at2"/>
<dbReference type="EMBL" id="FNBP01000003">
    <property type="protein sequence ID" value="SDF76983.1"/>
    <property type="molecule type" value="Genomic_DNA"/>
</dbReference>
<evidence type="ECO:0000256" key="8">
    <source>
        <dbReference type="SAM" id="Coils"/>
    </source>
</evidence>
<keyword evidence="5" id="KW-0547">Nucleotide-binding</keyword>
<sequence>MAPPPILAAEDAQLLIDRADSGFVVTDHNAKITYCNSRFADWAGCPPDDLVGQRLSHLLDVPGRVFFDTHIMPMILLQGFAREILCRLAPKGEDRFPILLNASRHPADDGPKARIVFNIFDATERAMYEADLRRARDDAEELAAVIRSAQVAIFRIDSSGRAKNFNPRAAAMFGFDASTATGRPVTELVPLLGEADWLADVLPQALDGAAPEFFDAETPDGKHLSISLTPITEPGVRIPEPDFSLLMRDITQRVQTDRQLKITLQELNHRVKNNLAVVSGIARQTFRSDASAEETDRFMARLQSMAKAHDLLVSNKWRSTSIREVAKLTAEDSGVETQFDLEGPDVVFSPESVAMLALALFELMTNAMKYGALTSDAGRVRLHWTLMGESENQRFRLVWEESGGPPLEEKTRNVGFGSKLVKRLVASELGGTANLDFAPTGLTYTLETPYRQV</sequence>
<dbReference type="SMART" id="SM00091">
    <property type="entry name" value="PAS"/>
    <property type="match status" value="2"/>
</dbReference>
<accession>A0A1G7NSQ4</accession>
<dbReference type="PROSITE" id="PS50112">
    <property type="entry name" value="PAS"/>
    <property type="match status" value="2"/>
</dbReference>
<evidence type="ECO:0000256" key="1">
    <source>
        <dbReference type="ARBA" id="ARBA00000085"/>
    </source>
</evidence>
<dbReference type="SUPFAM" id="SSF55874">
    <property type="entry name" value="ATPase domain of HSP90 chaperone/DNA topoisomerase II/histidine kinase"/>
    <property type="match status" value="1"/>
</dbReference>
<dbReference type="SUPFAM" id="SSF55785">
    <property type="entry name" value="PYP-like sensor domain (PAS domain)"/>
    <property type="match status" value="2"/>
</dbReference>
<dbReference type="AlphaFoldDB" id="A0A1G7NSQ4"/>
<keyword evidence="8" id="KW-0175">Coiled coil</keyword>
<dbReference type="EC" id="2.7.13.3" evidence="2"/>
<keyword evidence="6" id="KW-0418">Kinase</keyword>
<proteinExistence type="predicted"/>
<dbReference type="Pfam" id="PF08448">
    <property type="entry name" value="PAS_4"/>
    <property type="match status" value="1"/>
</dbReference>
<reference evidence="11" key="1">
    <citation type="submission" date="2016-10" db="EMBL/GenBank/DDBJ databases">
        <authorList>
            <person name="Varghese N."/>
            <person name="Submissions S."/>
        </authorList>
    </citation>
    <scope>NUCLEOTIDE SEQUENCE [LARGE SCALE GENOMIC DNA]</scope>
    <source>
        <strain evidence="11">DSM 16477</strain>
    </source>
</reference>
<dbReference type="GO" id="GO:0004673">
    <property type="term" value="F:protein histidine kinase activity"/>
    <property type="evidence" value="ECO:0007669"/>
    <property type="project" value="UniProtKB-EC"/>
</dbReference>
<evidence type="ECO:0000256" key="7">
    <source>
        <dbReference type="ARBA" id="ARBA00022840"/>
    </source>
</evidence>
<keyword evidence="11" id="KW-1185">Reference proteome</keyword>
<evidence type="ECO:0000313" key="10">
    <source>
        <dbReference type="EMBL" id="SDF76983.1"/>
    </source>
</evidence>
<dbReference type="InterPro" id="IPR013656">
    <property type="entry name" value="PAS_4"/>
</dbReference>
<dbReference type="Gene3D" id="3.30.450.20">
    <property type="entry name" value="PAS domain"/>
    <property type="match status" value="2"/>
</dbReference>
<keyword evidence="7" id="KW-0067">ATP-binding</keyword>
<feature type="domain" description="PAS" evidence="9">
    <location>
        <begin position="8"/>
        <end position="61"/>
    </location>
</feature>
<gene>
    <name evidence="10" type="ORF">SAMN04489759_103111</name>
</gene>
<dbReference type="GO" id="GO:0005524">
    <property type="term" value="F:ATP binding"/>
    <property type="evidence" value="ECO:0007669"/>
    <property type="project" value="UniProtKB-KW"/>
</dbReference>
<feature type="domain" description="PAS" evidence="9">
    <location>
        <begin position="138"/>
        <end position="189"/>
    </location>
</feature>
<evidence type="ECO:0000256" key="2">
    <source>
        <dbReference type="ARBA" id="ARBA00012438"/>
    </source>
</evidence>
<evidence type="ECO:0000256" key="4">
    <source>
        <dbReference type="ARBA" id="ARBA00022679"/>
    </source>
</evidence>
<dbReference type="InterPro" id="IPR011102">
    <property type="entry name" value="Sig_transdc_His_kinase_HWE"/>
</dbReference>
<name>A0A1G7NSQ4_9RHOB</name>
<dbReference type="STRING" id="218672.SAMN04489759_103111"/>
<keyword evidence="3" id="KW-0597">Phosphoprotein</keyword>
<dbReference type="PANTHER" id="PTHR41523">
    <property type="entry name" value="TWO-COMPONENT SYSTEM SENSOR PROTEIN"/>
    <property type="match status" value="1"/>
</dbReference>
<dbReference type="PANTHER" id="PTHR41523:SF7">
    <property type="entry name" value="HISTIDINE KINASE"/>
    <property type="match status" value="1"/>
</dbReference>
<evidence type="ECO:0000256" key="3">
    <source>
        <dbReference type="ARBA" id="ARBA00022553"/>
    </source>
</evidence>
<dbReference type="InterPro" id="IPR000014">
    <property type="entry name" value="PAS"/>
</dbReference>
<dbReference type="NCBIfam" id="TIGR00229">
    <property type="entry name" value="sensory_box"/>
    <property type="match status" value="2"/>
</dbReference>
<dbReference type="Gene3D" id="3.30.565.10">
    <property type="entry name" value="Histidine kinase-like ATPase, C-terminal domain"/>
    <property type="match status" value="1"/>
</dbReference>